<comment type="caution">
    <text evidence="2">The sequence shown here is derived from an EMBL/GenBank/DDBJ whole genome shotgun (WGS) entry which is preliminary data.</text>
</comment>
<dbReference type="AlphaFoldDB" id="A0A7W8A0N2"/>
<dbReference type="EMBL" id="JACHIN010000003">
    <property type="protein sequence ID" value="MBB5077353.1"/>
    <property type="molecule type" value="Genomic_DNA"/>
</dbReference>
<sequence>MSEQRRPVAADIHDEWLVRALSTLPADRPTAQAAITSLYERLGRPAPAFVWTASPAAALDHVPRGIPVQAFGRLDSAAELSVAQRLATLVSTLRHALDERVGHVWNPGWSSRGPDPLDAAVRDPLRETVRDGVCTPIRLALPLADRLTWYGQHDAYWIAHYDAWRRAGGSRYGALAAQLEPWAELARSCGWWWPLEDRCVIAERPLSIRLRDGRLHNDDGPAVTFPDGWSVHALNGFVVPEWVITGPTPGKIAAEPNVEVRRLAIERLGWGRYIEEAGLRLVASAPDPGNPGFDLELYDLPPTALGRRPRVLLAVNGSEERDGRRRRYGLGVPHFIDEPVAAAAWTYGLSAHHYTQLARRT</sequence>
<evidence type="ECO:0000313" key="2">
    <source>
        <dbReference type="EMBL" id="MBB5077353.1"/>
    </source>
</evidence>
<name>A0A7W8A0N2_9ACTN</name>
<keyword evidence="3" id="KW-1185">Reference proteome</keyword>
<dbReference type="Pfam" id="PF20530">
    <property type="entry name" value="DUF6745"/>
    <property type="match status" value="1"/>
</dbReference>
<dbReference type="RefSeq" id="WP_184961101.1">
    <property type="nucleotide sequence ID" value="NZ_JACHIN010000003.1"/>
</dbReference>
<evidence type="ECO:0000259" key="1">
    <source>
        <dbReference type="Pfam" id="PF20530"/>
    </source>
</evidence>
<dbReference type="Proteomes" id="UP000568380">
    <property type="component" value="Unassembled WGS sequence"/>
</dbReference>
<evidence type="ECO:0000313" key="3">
    <source>
        <dbReference type="Proteomes" id="UP000568380"/>
    </source>
</evidence>
<accession>A0A7W8A0N2</accession>
<organism evidence="2 3">
    <name type="scientific">Nonomuraea endophytica</name>
    <dbReference type="NCBI Taxonomy" id="714136"/>
    <lineage>
        <taxon>Bacteria</taxon>
        <taxon>Bacillati</taxon>
        <taxon>Actinomycetota</taxon>
        <taxon>Actinomycetes</taxon>
        <taxon>Streptosporangiales</taxon>
        <taxon>Streptosporangiaceae</taxon>
        <taxon>Nonomuraea</taxon>
    </lineage>
</organism>
<feature type="domain" description="DUF6745" evidence="1">
    <location>
        <begin position="150"/>
        <end position="356"/>
    </location>
</feature>
<gene>
    <name evidence="2" type="ORF">HNR40_002826</name>
</gene>
<reference evidence="2 3" key="1">
    <citation type="submission" date="2020-08" db="EMBL/GenBank/DDBJ databases">
        <title>Genomic Encyclopedia of Type Strains, Phase IV (KMG-IV): sequencing the most valuable type-strain genomes for metagenomic binning, comparative biology and taxonomic classification.</title>
        <authorList>
            <person name="Goeker M."/>
        </authorList>
    </citation>
    <scope>NUCLEOTIDE SEQUENCE [LARGE SCALE GENOMIC DNA]</scope>
    <source>
        <strain evidence="2 3">DSM 45385</strain>
    </source>
</reference>
<dbReference type="InterPro" id="IPR046633">
    <property type="entry name" value="DUF6745"/>
</dbReference>
<proteinExistence type="predicted"/>
<protein>
    <recommendedName>
        <fullName evidence="1">DUF6745 domain-containing protein</fullName>
    </recommendedName>
</protein>